<protein>
    <submittedName>
        <fullName evidence="2">Uncharacterized protein</fullName>
    </submittedName>
</protein>
<proteinExistence type="predicted"/>
<name>A0A848IR31_9BURK</name>
<dbReference type="EMBL" id="JABBGJ010000031">
    <property type="protein sequence ID" value="NMM01607.1"/>
    <property type="molecule type" value="Genomic_DNA"/>
</dbReference>
<reference evidence="2 3" key="1">
    <citation type="submission" date="2020-04" db="EMBL/GenBank/DDBJ databases">
        <title>Paraburkholderia sp. RP-4-7 isolated from soil.</title>
        <authorList>
            <person name="Dahal R.H."/>
        </authorList>
    </citation>
    <scope>NUCLEOTIDE SEQUENCE [LARGE SCALE GENOMIC DNA]</scope>
    <source>
        <strain evidence="2 3">RP-4-7</strain>
    </source>
</reference>
<evidence type="ECO:0000256" key="1">
    <source>
        <dbReference type="SAM" id="MobiDB-lite"/>
    </source>
</evidence>
<accession>A0A848IR31</accession>
<dbReference type="RefSeq" id="WP_169488451.1">
    <property type="nucleotide sequence ID" value="NZ_JABBGJ010000031.1"/>
</dbReference>
<comment type="caution">
    <text evidence="2">The sequence shown here is derived from an EMBL/GenBank/DDBJ whole genome shotgun (WGS) entry which is preliminary data.</text>
</comment>
<sequence length="111" mass="11901">MVGNQQAKRRGTQEQRIAQAKAKTDALRPEKLVCGACKTAFTDFDAMDTRNMKGIRAAFGGICPSCGETVLAFSGDQDAVADAMIAWQDAMGSEGKLGMQSRGSEHIPFED</sequence>
<evidence type="ECO:0000313" key="2">
    <source>
        <dbReference type="EMBL" id="NMM01607.1"/>
    </source>
</evidence>
<dbReference type="Proteomes" id="UP000544134">
    <property type="component" value="Unassembled WGS sequence"/>
</dbReference>
<keyword evidence="3" id="KW-1185">Reference proteome</keyword>
<feature type="region of interest" description="Disordered" evidence="1">
    <location>
        <begin position="1"/>
        <end position="24"/>
    </location>
</feature>
<gene>
    <name evidence="2" type="ORF">HHL24_27170</name>
</gene>
<organism evidence="2 3">
    <name type="scientific">Paraburkholderia polaris</name>
    <dbReference type="NCBI Taxonomy" id="2728848"/>
    <lineage>
        <taxon>Bacteria</taxon>
        <taxon>Pseudomonadati</taxon>
        <taxon>Pseudomonadota</taxon>
        <taxon>Betaproteobacteria</taxon>
        <taxon>Burkholderiales</taxon>
        <taxon>Burkholderiaceae</taxon>
        <taxon>Paraburkholderia</taxon>
    </lineage>
</organism>
<evidence type="ECO:0000313" key="3">
    <source>
        <dbReference type="Proteomes" id="UP000544134"/>
    </source>
</evidence>
<dbReference type="AlphaFoldDB" id="A0A848IR31"/>